<keyword evidence="8 10" id="KW-0472">Membrane</keyword>
<dbReference type="Gene3D" id="3.55.50.30">
    <property type="match status" value="1"/>
</dbReference>
<dbReference type="GO" id="GO:0006826">
    <property type="term" value="P:iron ion transport"/>
    <property type="evidence" value="ECO:0007669"/>
    <property type="project" value="UniProtKB-KW"/>
</dbReference>
<evidence type="ECO:0000256" key="11">
    <source>
        <dbReference type="RuleBase" id="RU003357"/>
    </source>
</evidence>
<evidence type="ECO:0000256" key="10">
    <source>
        <dbReference type="PROSITE-ProRule" id="PRU01360"/>
    </source>
</evidence>
<dbReference type="InParanoid" id="A0A3M0BSS8"/>
<dbReference type="Proteomes" id="UP000271227">
    <property type="component" value="Unassembled WGS sequence"/>
</dbReference>
<dbReference type="AlphaFoldDB" id="A0A3M0BSS8"/>
<dbReference type="InterPro" id="IPR039426">
    <property type="entry name" value="TonB-dep_rcpt-like"/>
</dbReference>
<comment type="similarity">
    <text evidence="10 11">Belongs to the TonB-dependent receptor family.</text>
</comment>
<evidence type="ECO:0000256" key="4">
    <source>
        <dbReference type="ARBA" id="ARBA00022496"/>
    </source>
</evidence>
<dbReference type="InterPro" id="IPR000531">
    <property type="entry name" value="Beta-barrel_TonB"/>
</dbReference>
<evidence type="ECO:0000256" key="12">
    <source>
        <dbReference type="SAM" id="SignalP"/>
    </source>
</evidence>
<dbReference type="EMBL" id="REFR01000017">
    <property type="protein sequence ID" value="RMB00601.1"/>
    <property type="molecule type" value="Genomic_DNA"/>
</dbReference>
<keyword evidence="15" id="KW-1185">Reference proteome</keyword>
<evidence type="ECO:0000313" key="15">
    <source>
        <dbReference type="Proteomes" id="UP000271227"/>
    </source>
</evidence>
<dbReference type="InterPro" id="IPR011662">
    <property type="entry name" value="Secretin/TonB_short_N"/>
</dbReference>
<evidence type="ECO:0000256" key="5">
    <source>
        <dbReference type="ARBA" id="ARBA00022692"/>
    </source>
</evidence>
<keyword evidence="4" id="KW-0410">Iron transport</keyword>
<dbReference type="PANTHER" id="PTHR47234">
    <property type="match status" value="1"/>
</dbReference>
<evidence type="ECO:0000313" key="14">
    <source>
        <dbReference type="EMBL" id="RMB00601.1"/>
    </source>
</evidence>
<sequence length="1053" mass="112744">MYFSGQKSLLAGALLAGSAMAVTVAAPVAAQGVRKPYTIEAQNLAAALRVVRRETGLNILYAPQAIAGKTTQGFRGDAEPETVLRAILQGTGLTYQYLSENAVAVMTVDIGPDSTPAPETATTPAPSRRPVAEAPGYVEEVIITGSRIARTGFETPVPTTVVDAPTIANSGFVNIADILEDFPAIGVGLGAANTFRSSDAGAAFVNLRGLGTNRSLTLINGRRRVSGSSTSSAVDINTIPAAMIERVEVITGGASAVYGADAVSGVVNIITRTDFDGLELSVNGGLSQHGGADNISAGFFGGTNFAEKRGYINFGAVYNSSGQLRARDRDFGQERVVSVGNPDNTGPGDGIPDRVTLRNFNDTYTTYDANFFIDGVTYTFGDNGLDTVTGEVVRPGPLGAVIGDVGATFLDWFELRAPTEVFSVRSDMRYIIGDSISFFAEGEFSATDSSNLTQYFRFDERGFWLSGNGGPRIQRDNLFLPDEVAALMDANALTELPVRRSFNDFGDLENRHERRTFSAVAGFDGALPNGWGWEASYQYGEYRDNITNTNLIIGENFLNAVDVVAGADGQPVCRSAAAQADGCVPYNLFARGPLTPEQRAYFVHDRIQNVRNTQETIVGQITGDLVTLPAGPLAFAAGAEHRIETLRTRDDGLSLAGEISFLGLANPRPPIDEQFDVTEGYVETRVPLLKDMPFAHALDLEGAFRYSDYDTIGGTTAWNIAANWSPHEDLRLRVSRARSVRAPNLVELFGPQNTSITNFIDPCDVTRVPENANRAANCAALGVPADFTDTFVGTLVTSGGNPDLREETSDTFSVGMVATPGFLPGLSLSVDYFMIDIEDAVSGFGATEIAERCVDAASIDNPFCEAITIGGDGSLSAINASIINVAEQTVSGIDFSVDYGFPLFAKGRMQLNLVGTYLLELERQADPSDPNTLVVDDGEIANPRMRMRFVTAYSQGPWSITMENDFISSAEIDAQAGPEAFDIPDVSARVYTDFIFGYDVDDRYRFNIGINNALDIEPPFSASSYLGGGPGQNGAVRYDNIGRFFFAGVQARF</sequence>
<feature type="domain" description="Secretin/TonB short N-terminal" evidence="13">
    <location>
        <begin position="57"/>
        <end position="108"/>
    </location>
</feature>
<dbReference type="PANTHER" id="PTHR47234:SF2">
    <property type="entry name" value="TONB-DEPENDENT RECEPTOR"/>
    <property type="match status" value="1"/>
</dbReference>
<evidence type="ECO:0000256" key="7">
    <source>
        <dbReference type="ARBA" id="ARBA00023077"/>
    </source>
</evidence>
<keyword evidence="12" id="KW-0732">Signal</keyword>
<keyword evidence="5 10" id="KW-0812">Transmembrane</keyword>
<evidence type="ECO:0000256" key="9">
    <source>
        <dbReference type="ARBA" id="ARBA00023237"/>
    </source>
</evidence>
<protein>
    <submittedName>
        <fullName evidence="14">Secretin/TonB-like protein</fullName>
    </submittedName>
</protein>
<name>A0A3M0BSS8_9PROT</name>
<keyword evidence="7 11" id="KW-0798">TonB box</keyword>
<evidence type="ECO:0000259" key="13">
    <source>
        <dbReference type="SMART" id="SM00965"/>
    </source>
</evidence>
<dbReference type="Gene3D" id="2.170.130.10">
    <property type="entry name" value="TonB-dependent receptor, plug domain"/>
    <property type="match status" value="1"/>
</dbReference>
<evidence type="ECO:0000256" key="2">
    <source>
        <dbReference type="ARBA" id="ARBA00022448"/>
    </source>
</evidence>
<gene>
    <name evidence="14" type="ORF">BXY39_3789</name>
</gene>
<dbReference type="PROSITE" id="PS52016">
    <property type="entry name" value="TONB_DEPENDENT_REC_3"/>
    <property type="match status" value="1"/>
</dbReference>
<organism evidence="14 15">
    <name type="scientific">Eilatimonas milleporae</name>
    <dbReference type="NCBI Taxonomy" id="911205"/>
    <lineage>
        <taxon>Bacteria</taxon>
        <taxon>Pseudomonadati</taxon>
        <taxon>Pseudomonadota</taxon>
        <taxon>Alphaproteobacteria</taxon>
        <taxon>Kordiimonadales</taxon>
        <taxon>Kordiimonadaceae</taxon>
        <taxon>Eilatimonas</taxon>
    </lineage>
</organism>
<keyword evidence="6" id="KW-0408">Iron</keyword>
<reference evidence="14 15" key="1">
    <citation type="submission" date="2018-10" db="EMBL/GenBank/DDBJ databases">
        <title>Genomic Encyclopedia of Archaeal and Bacterial Type Strains, Phase II (KMG-II): from individual species to whole genera.</title>
        <authorList>
            <person name="Goeker M."/>
        </authorList>
    </citation>
    <scope>NUCLEOTIDE SEQUENCE [LARGE SCALE GENOMIC DNA]</scope>
    <source>
        <strain evidence="14 15">DSM 25217</strain>
    </source>
</reference>
<keyword evidence="3 10" id="KW-1134">Transmembrane beta strand</keyword>
<dbReference type="InterPro" id="IPR037066">
    <property type="entry name" value="Plug_dom_sf"/>
</dbReference>
<dbReference type="SMART" id="SM00965">
    <property type="entry name" value="STN"/>
    <property type="match status" value="1"/>
</dbReference>
<comment type="subcellular location">
    <subcellularLocation>
        <location evidence="1 10">Cell outer membrane</location>
        <topology evidence="1 10">Multi-pass membrane protein</topology>
    </subcellularLocation>
</comment>
<dbReference type="InterPro" id="IPR036942">
    <property type="entry name" value="Beta-barrel_TonB_sf"/>
</dbReference>
<proteinExistence type="inferred from homology"/>
<keyword evidence="9 10" id="KW-0998">Cell outer membrane</keyword>
<dbReference type="SUPFAM" id="SSF56935">
    <property type="entry name" value="Porins"/>
    <property type="match status" value="1"/>
</dbReference>
<dbReference type="GO" id="GO:0009279">
    <property type="term" value="C:cell outer membrane"/>
    <property type="evidence" value="ECO:0007669"/>
    <property type="project" value="UniProtKB-SubCell"/>
</dbReference>
<keyword evidence="2 10" id="KW-0813">Transport</keyword>
<dbReference type="Pfam" id="PF07715">
    <property type="entry name" value="Plug"/>
    <property type="match status" value="1"/>
</dbReference>
<evidence type="ECO:0000256" key="6">
    <source>
        <dbReference type="ARBA" id="ARBA00023004"/>
    </source>
</evidence>
<dbReference type="Pfam" id="PF00593">
    <property type="entry name" value="TonB_dep_Rec_b-barrel"/>
    <property type="match status" value="1"/>
</dbReference>
<dbReference type="Pfam" id="PF07660">
    <property type="entry name" value="STN"/>
    <property type="match status" value="1"/>
</dbReference>
<feature type="chain" id="PRO_5018091478" evidence="12">
    <location>
        <begin position="22"/>
        <end position="1053"/>
    </location>
</feature>
<accession>A0A3M0BSS8</accession>
<dbReference type="Gene3D" id="2.40.170.20">
    <property type="entry name" value="TonB-dependent receptor, beta-barrel domain"/>
    <property type="match status" value="1"/>
</dbReference>
<dbReference type="InterPro" id="IPR012910">
    <property type="entry name" value="Plug_dom"/>
</dbReference>
<feature type="signal peptide" evidence="12">
    <location>
        <begin position="1"/>
        <end position="21"/>
    </location>
</feature>
<comment type="caution">
    <text evidence="14">The sequence shown here is derived from an EMBL/GenBank/DDBJ whole genome shotgun (WGS) entry which is preliminary data.</text>
</comment>
<keyword evidence="4" id="KW-0406">Ion transport</keyword>
<evidence type="ECO:0000256" key="3">
    <source>
        <dbReference type="ARBA" id="ARBA00022452"/>
    </source>
</evidence>
<evidence type="ECO:0000256" key="8">
    <source>
        <dbReference type="ARBA" id="ARBA00023136"/>
    </source>
</evidence>
<evidence type="ECO:0000256" key="1">
    <source>
        <dbReference type="ARBA" id="ARBA00004571"/>
    </source>
</evidence>